<protein>
    <submittedName>
        <fullName evidence="2">E7</fullName>
    </submittedName>
</protein>
<evidence type="ECO:0000256" key="1">
    <source>
        <dbReference type="SAM" id="MobiDB-lite"/>
    </source>
</evidence>
<keyword evidence="3" id="KW-1185">Reference proteome</keyword>
<proteinExistence type="predicted"/>
<dbReference type="GeneID" id="7018752"/>
<reference evidence="2 3" key="1">
    <citation type="journal article" date="2009" name="Virology">
        <title>Genomic characterization of two novel reptilian papillomaviruses, Chelonia mydas papillomavirus 1 and Caretta caretta papillomavirus 1.</title>
        <authorList>
            <person name="Herbst L.H."/>
            <person name="Lenz J."/>
            <person name="Van Doorslaer K."/>
            <person name="Chen Z."/>
            <person name="Stacy B.A."/>
            <person name="Wellehan J.F.Jr."/>
            <person name="Manire C.A."/>
            <person name="Burk R.D."/>
        </authorList>
    </citation>
    <scope>NUCLEOTIDE SEQUENCE [LARGE SCALE GENOMIC DNA]</scope>
</reference>
<organism evidence="2 3">
    <name type="scientific">Caretta caretta papillomavirus 1</name>
    <dbReference type="NCBI Taxonomy" id="485241"/>
    <lineage>
        <taxon>Viruses</taxon>
        <taxon>Monodnaviria</taxon>
        <taxon>Shotokuvirae</taxon>
        <taxon>Cossaviricota</taxon>
        <taxon>Papovaviricetes</taxon>
        <taxon>Zurhausenvirales</taxon>
        <taxon>Papillomaviridae</taxon>
        <taxon>Firstpapillomavirinae</taxon>
        <taxon>Dyozetapapillomavirus</taxon>
        <taxon>Dyozetapapillomavirus 1</taxon>
    </lineage>
</organism>
<dbReference type="EMBL" id="EU493092">
    <property type="protein sequence ID" value="ACD39813.1"/>
    <property type="molecule type" value="Genomic_DNA"/>
</dbReference>
<gene>
    <name evidence="2" type="primary">E7</name>
</gene>
<name>B6RUP9_9PAPI</name>
<accession>B6RUP9</accession>
<sequence length="111" mass="11795">MHNKGQPIKGYSGKYMCACCRKDVSFAQQEICIMLSEQLGMLVCMNCEVVVPSNQIQDALGTADLAEVTVSCGIGLVDEGSDLASYSELETDTDSDNEGEAFLAGTDSEAV</sequence>
<evidence type="ECO:0000313" key="3">
    <source>
        <dbReference type="Proteomes" id="UP000134884"/>
    </source>
</evidence>
<feature type="region of interest" description="Disordered" evidence="1">
    <location>
        <begin position="85"/>
        <end position="111"/>
    </location>
</feature>
<evidence type="ECO:0000313" key="2">
    <source>
        <dbReference type="EMBL" id="ACD39813.1"/>
    </source>
</evidence>
<dbReference type="RefSeq" id="YP_002308358.1">
    <property type="nucleotide sequence ID" value="NC_011530.1"/>
</dbReference>
<feature type="compositionally biased region" description="Acidic residues" evidence="1">
    <location>
        <begin position="89"/>
        <end position="99"/>
    </location>
</feature>
<dbReference type="Proteomes" id="UP000134884">
    <property type="component" value="Segment"/>
</dbReference>
<dbReference type="KEGG" id="vg:7018752"/>